<dbReference type="Proteomes" id="UP001187192">
    <property type="component" value="Unassembled WGS sequence"/>
</dbReference>
<evidence type="ECO:0000313" key="2">
    <source>
        <dbReference type="Proteomes" id="UP001187192"/>
    </source>
</evidence>
<dbReference type="AlphaFoldDB" id="A0AA88E0K0"/>
<sequence>MLGFGTQNKGKIGVWVDFYDPGLKSRSGFRIGVDVKVDFPRLWLGSRIKVKSGSQTEVDVNIGI</sequence>
<gene>
    <name evidence="1" type="ORF">TIFTF001_034514</name>
</gene>
<keyword evidence="2" id="KW-1185">Reference proteome</keyword>
<comment type="caution">
    <text evidence="1">The sequence shown here is derived from an EMBL/GenBank/DDBJ whole genome shotgun (WGS) entry which is preliminary data.</text>
</comment>
<reference evidence="1" key="1">
    <citation type="submission" date="2023-07" db="EMBL/GenBank/DDBJ databases">
        <title>draft genome sequence of fig (Ficus carica).</title>
        <authorList>
            <person name="Takahashi T."/>
            <person name="Nishimura K."/>
        </authorList>
    </citation>
    <scope>NUCLEOTIDE SEQUENCE</scope>
</reference>
<proteinExistence type="predicted"/>
<dbReference type="EMBL" id="BTGU01000235">
    <property type="protein sequence ID" value="GMN65441.1"/>
    <property type="molecule type" value="Genomic_DNA"/>
</dbReference>
<protein>
    <submittedName>
        <fullName evidence="1">Uncharacterized protein</fullName>
    </submittedName>
</protein>
<name>A0AA88E0K0_FICCA</name>
<evidence type="ECO:0000313" key="1">
    <source>
        <dbReference type="EMBL" id="GMN65441.1"/>
    </source>
</evidence>
<accession>A0AA88E0K0</accession>
<organism evidence="1 2">
    <name type="scientific">Ficus carica</name>
    <name type="common">Common fig</name>
    <dbReference type="NCBI Taxonomy" id="3494"/>
    <lineage>
        <taxon>Eukaryota</taxon>
        <taxon>Viridiplantae</taxon>
        <taxon>Streptophyta</taxon>
        <taxon>Embryophyta</taxon>
        <taxon>Tracheophyta</taxon>
        <taxon>Spermatophyta</taxon>
        <taxon>Magnoliopsida</taxon>
        <taxon>eudicotyledons</taxon>
        <taxon>Gunneridae</taxon>
        <taxon>Pentapetalae</taxon>
        <taxon>rosids</taxon>
        <taxon>fabids</taxon>
        <taxon>Rosales</taxon>
        <taxon>Moraceae</taxon>
        <taxon>Ficeae</taxon>
        <taxon>Ficus</taxon>
    </lineage>
</organism>